<evidence type="ECO:0000313" key="1">
    <source>
        <dbReference type="EMBL" id="BBO33694.1"/>
    </source>
</evidence>
<keyword evidence="2" id="KW-1185">Reference proteome</keyword>
<dbReference type="Proteomes" id="UP000326837">
    <property type="component" value="Chromosome"/>
</dbReference>
<proteinExistence type="predicted"/>
<dbReference type="AlphaFoldDB" id="A0A5K7XAF9"/>
<dbReference type="EMBL" id="AP021861">
    <property type="protein sequence ID" value="BBO33694.1"/>
    <property type="molecule type" value="Genomic_DNA"/>
</dbReference>
<name>A0A5K7XAF9_9BACT</name>
<protein>
    <submittedName>
        <fullName evidence="1">Uncharacterized protein</fullName>
    </submittedName>
</protein>
<gene>
    <name evidence="1" type="ORF">PLANPX_3306</name>
</gene>
<sequence>MGSSVVSERTSGPFTTEVDGRLIKCESLAEALALKVAELTATAGNLGPCENLQPQELIAVARKYGYDAIADEIEKL</sequence>
<accession>A0A5K7XAF9</accession>
<dbReference type="KEGG" id="lpav:PLANPX_3306"/>
<organism evidence="1 2">
    <name type="scientific">Lacipirellula parvula</name>
    <dbReference type="NCBI Taxonomy" id="2650471"/>
    <lineage>
        <taxon>Bacteria</taxon>
        <taxon>Pseudomonadati</taxon>
        <taxon>Planctomycetota</taxon>
        <taxon>Planctomycetia</taxon>
        <taxon>Pirellulales</taxon>
        <taxon>Lacipirellulaceae</taxon>
        <taxon>Lacipirellula</taxon>
    </lineage>
</organism>
<evidence type="ECO:0000313" key="2">
    <source>
        <dbReference type="Proteomes" id="UP000326837"/>
    </source>
</evidence>
<dbReference type="RefSeq" id="WP_152099416.1">
    <property type="nucleotide sequence ID" value="NZ_AP021861.1"/>
</dbReference>
<reference evidence="2" key="1">
    <citation type="submission" date="2019-10" db="EMBL/GenBank/DDBJ databases">
        <title>Lacipirellula parvula gen. nov., sp. nov., representing a lineage of planctomycetes widespread in freshwater anoxic habitats, and description of the family Lacipirellulaceae.</title>
        <authorList>
            <person name="Dedysh S.N."/>
            <person name="Kulichevskaya I.S."/>
            <person name="Beletsky A.V."/>
            <person name="Rakitin A.L."/>
            <person name="Mardanov A.V."/>
            <person name="Ivanova A.A."/>
            <person name="Saltykova V.X."/>
            <person name="Rijpstra W.I.C."/>
            <person name="Sinninghe Damste J.S."/>
            <person name="Ravin N.V."/>
        </authorList>
    </citation>
    <scope>NUCLEOTIDE SEQUENCE [LARGE SCALE GENOMIC DNA]</scope>
    <source>
        <strain evidence="2">PX69</strain>
    </source>
</reference>